<name>A0ABT4YWD7_9VIBR</name>
<dbReference type="InterPro" id="IPR050861">
    <property type="entry name" value="Dihydroxyacetone_Kinase"/>
</dbReference>
<evidence type="ECO:0000256" key="2">
    <source>
        <dbReference type="ARBA" id="ARBA00022777"/>
    </source>
</evidence>
<dbReference type="InterPro" id="IPR004007">
    <property type="entry name" value="DhaL_dom"/>
</dbReference>
<dbReference type="SUPFAM" id="SSF101473">
    <property type="entry name" value="DhaL-like"/>
    <property type="match status" value="1"/>
</dbReference>
<sequence>MITFNQDLLFGMFAHASERILEQVPHLNELDGQTGDGDHGTTMLRVCHCIEEFMQHPASGDWSKQVDELGWTIMGQDGGSAGMLIGNLFIGIGSGLVEPELSPSQIAATFRAGLDRMIQFSGAHQGDKTMLDALIPAIETLETYADNGAGVDQMFQAASHAAEQGCQATIEMVPTRGRAKNMGEKAIGYVDPGATSMALLFESFTQYIEQLRG</sequence>
<evidence type="ECO:0000313" key="5">
    <source>
        <dbReference type="Proteomes" id="UP001210678"/>
    </source>
</evidence>
<accession>A0ABT4YWD7</accession>
<keyword evidence="2" id="KW-0418">Kinase</keyword>
<dbReference type="Proteomes" id="UP001210678">
    <property type="component" value="Unassembled WGS sequence"/>
</dbReference>
<protein>
    <submittedName>
        <fullName evidence="4">DAK2 domain-containing protein</fullName>
    </submittedName>
</protein>
<keyword evidence="5" id="KW-1185">Reference proteome</keyword>
<evidence type="ECO:0000256" key="1">
    <source>
        <dbReference type="ARBA" id="ARBA00022679"/>
    </source>
</evidence>
<dbReference type="Gene3D" id="1.25.40.340">
    <property type="match status" value="1"/>
</dbReference>
<gene>
    <name evidence="4" type="ORF">PGX00_19825</name>
</gene>
<dbReference type="InterPro" id="IPR036117">
    <property type="entry name" value="DhaL_dom_sf"/>
</dbReference>
<dbReference type="PANTHER" id="PTHR28629">
    <property type="entry name" value="TRIOKINASE/FMN CYCLASE"/>
    <property type="match status" value="1"/>
</dbReference>
<reference evidence="4 5" key="1">
    <citation type="submission" date="2023-01" db="EMBL/GenBank/DDBJ databases">
        <title>Vibrio sp. KJ40-1 sp.nov, isolated from marine algae.</title>
        <authorList>
            <person name="Butt M."/>
            <person name="Kim J.M.J."/>
            <person name="Jeon C.O.C."/>
        </authorList>
    </citation>
    <scope>NUCLEOTIDE SEQUENCE [LARGE SCALE GENOMIC DNA]</scope>
    <source>
        <strain evidence="4 5">KJ40-1</strain>
    </source>
</reference>
<comment type="caution">
    <text evidence="4">The sequence shown here is derived from an EMBL/GenBank/DDBJ whole genome shotgun (WGS) entry which is preliminary data.</text>
</comment>
<feature type="domain" description="DhaL" evidence="3">
    <location>
        <begin position="7"/>
        <end position="206"/>
    </location>
</feature>
<dbReference type="PROSITE" id="PS51480">
    <property type="entry name" value="DHAL"/>
    <property type="match status" value="1"/>
</dbReference>
<dbReference type="EMBL" id="JAQLOI010000003">
    <property type="protein sequence ID" value="MDB1125785.1"/>
    <property type="molecule type" value="Genomic_DNA"/>
</dbReference>
<dbReference type="PANTHER" id="PTHR28629:SF4">
    <property type="entry name" value="TRIOKINASE_FMN CYCLASE"/>
    <property type="match status" value="1"/>
</dbReference>
<proteinExistence type="predicted"/>
<dbReference type="SMART" id="SM01120">
    <property type="entry name" value="Dak2"/>
    <property type="match status" value="1"/>
</dbReference>
<evidence type="ECO:0000259" key="3">
    <source>
        <dbReference type="PROSITE" id="PS51480"/>
    </source>
</evidence>
<evidence type="ECO:0000313" key="4">
    <source>
        <dbReference type="EMBL" id="MDB1125785.1"/>
    </source>
</evidence>
<organism evidence="4 5">
    <name type="scientific">Vibrio algarum</name>
    <dbReference type="NCBI Taxonomy" id="3020714"/>
    <lineage>
        <taxon>Bacteria</taxon>
        <taxon>Pseudomonadati</taxon>
        <taxon>Pseudomonadota</taxon>
        <taxon>Gammaproteobacteria</taxon>
        <taxon>Vibrionales</taxon>
        <taxon>Vibrionaceae</taxon>
        <taxon>Vibrio</taxon>
    </lineage>
</organism>
<dbReference type="Pfam" id="PF02734">
    <property type="entry name" value="Dak2"/>
    <property type="match status" value="1"/>
</dbReference>
<dbReference type="RefSeq" id="WP_272139805.1">
    <property type="nucleotide sequence ID" value="NZ_JAQLOI010000003.1"/>
</dbReference>
<keyword evidence="1" id="KW-0808">Transferase</keyword>